<name>A0A8H3UZT8_VENIN</name>
<sequence length="84" mass="9070">MASKAIPSHLKPPGAGNGEAAEFARKHHGKSQSHMRRQYWSNEGTGQLSSCTSGSSPEAYGTNTEIMGCHYHLHSNTTVDTGIW</sequence>
<evidence type="ECO:0000256" key="1">
    <source>
        <dbReference type="SAM" id="MobiDB-lite"/>
    </source>
</evidence>
<dbReference type="AlphaFoldDB" id="A0A8H3UZT8"/>
<feature type="compositionally biased region" description="Basic residues" evidence="1">
    <location>
        <begin position="25"/>
        <end position="37"/>
    </location>
</feature>
<organism evidence="2 3">
    <name type="scientific">Venturia inaequalis</name>
    <name type="common">Apple scab fungus</name>
    <dbReference type="NCBI Taxonomy" id="5025"/>
    <lineage>
        <taxon>Eukaryota</taxon>
        <taxon>Fungi</taxon>
        <taxon>Dikarya</taxon>
        <taxon>Ascomycota</taxon>
        <taxon>Pezizomycotina</taxon>
        <taxon>Dothideomycetes</taxon>
        <taxon>Pleosporomycetidae</taxon>
        <taxon>Venturiales</taxon>
        <taxon>Venturiaceae</taxon>
        <taxon>Venturia</taxon>
    </lineage>
</organism>
<dbReference type="EMBL" id="WNWS01000132">
    <property type="protein sequence ID" value="KAE9978628.1"/>
    <property type="molecule type" value="Genomic_DNA"/>
</dbReference>
<evidence type="ECO:0000313" key="3">
    <source>
        <dbReference type="Proteomes" id="UP000447873"/>
    </source>
</evidence>
<feature type="compositionally biased region" description="Polar residues" evidence="1">
    <location>
        <begin position="39"/>
        <end position="59"/>
    </location>
</feature>
<evidence type="ECO:0000313" key="2">
    <source>
        <dbReference type="EMBL" id="KAE9978628.1"/>
    </source>
</evidence>
<gene>
    <name evidence="2" type="ORF">EG328_001389</name>
</gene>
<proteinExistence type="predicted"/>
<comment type="caution">
    <text evidence="2">The sequence shown here is derived from an EMBL/GenBank/DDBJ whole genome shotgun (WGS) entry which is preliminary data.</text>
</comment>
<dbReference type="Proteomes" id="UP000447873">
    <property type="component" value="Unassembled WGS sequence"/>
</dbReference>
<reference evidence="2 3" key="1">
    <citation type="submission" date="2018-12" db="EMBL/GenBank/DDBJ databases">
        <title>Venturia inaequalis Genome Resource.</title>
        <authorList>
            <person name="Lichtner F.J."/>
        </authorList>
    </citation>
    <scope>NUCLEOTIDE SEQUENCE [LARGE SCALE GENOMIC DNA]</scope>
    <source>
        <strain evidence="2 3">120213</strain>
    </source>
</reference>
<protein>
    <submittedName>
        <fullName evidence="2">Uncharacterized protein</fullName>
    </submittedName>
</protein>
<accession>A0A8H3UZT8</accession>
<feature type="region of interest" description="Disordered" evidence="1">
    <location>
        <begin position="1"/>
        <end position="59"/>
    </location>
</feature>